<evidence type="ECO:0000259" key="1">
    <source>
        <dbReference type="Pfam" id="PF06985"/>
    </source>
</evidence>
<protein>
    <recommendedName>
        <fullName evidence="1">Heterokaryon incompatibility domain-containing protein</fullName>
    </recommendedName>
</protein>
<name>A0A9P7IBF7_9HYPO</name>
<dbReference type="Proteomes" id="UP000750502">
    <property type="component" value="Unassembled WGS sequence"/>
</dbReference>
<comment type="caution">
    <text evidence="2">The sequence shown here is derived from an EMBL/GenBank/DDBJ whole genome shotgun (WGS) entry which is preliminary data.</text>
</comment>
<dbReference type="Pfam" id="PF06985">
    <property type="entry name" value="HET"/>
    <property type="match status" value="1"/>
</dbReference>
<dbReference type="EMBL" id="JADFTT010001139">
    <property type="protein sequence ID" value="KAG5757525.1"/>
    <property type="molecule type" value="Genomic_DNA"/>
</dbReference>
<accession>A0A9P7IBF7</accession>
<reference evidence="2" key="2">
    <citation type="submission" date="2020-10" db="EMBL/GenBank/DDBJ databases">
        <authorList>
            <person name="Peck L.D."/>
            <person name="Nowell R.W."/>
            <person name="Flood J."/>
            <person name="Ryan M.J."/>
            <person name="Barraclough T.G."/>
        </authorList>
    </citation>
    <scope>NUCLEOTIDE SEQUENCE</scope>
    <source>
        <strain evidence="2">IMI 127659i</strain>
    </source>
</reference>
<dbReference type="OrthoDB" id="270167at2759"/>
<keyword evidence="3" id="KW-1185">Reference proteome</keyword>
<proteinExistence type="predicted"/>
<evidence type="ECO:0000313" key="2">
    <source>
        <dbReference type="EMBL" id="KAG5757525.1"/>
    </source>
</evidence>
<dbReference type="InterPro" id="IPR010730">
    <property type="entry name" value="HET"/>
</dbReference>
<sequence>MSQINHSRSQEAPRFGDDLDKPLLDIGARHAYPNITSQLVNIQSANVPQQKSLQFLENLKCLYFKEHDHSKSSTPPTLRLAKINAFTQKKYVALSYTWMASPEEVDIPDGGFLVEDIKYGHIEASSVRDTVFSRMKRYMDYVNCNYLWIDKHCIIQEEGEEKEIGRALDALQLLHYITSDLWFTRGWTYQENYRANMKMTLLITHSAALNHGKAARHFGSLDGELLISSAGLYEQATKLCLAYSDHQPPPPNLDSILSRTKRYTILLASDEGSSLVAMSPTIIEDIASRNLEREWDILAIIANCCQYANRLNSAELQSEKHSLSLSILALILMNGEILSNQRRAKLDVNASRKMTITEFLHRHFFHGLQSPFEKGKLTFNKSCRFANVFLSKEGVRTEGYVWRLDDEITTATFYNHSQPRKKPYRQQAKRPLEWLAEQLASRYPVLSQKLTEILEIDEPSSPAQQWLLTMVVAVEEAVVQGKILCTATLLGSGPLGVAVFVQPEDSHDESSGTGSEMSFDHDGNCYVFTSFQRAQTDRGGFDLNDLDKHVSLEVDYDPEKGDGRIPRLYTRRWIHGLCFYHGCSPRPVVFPWPLSLRDL</sequence>
<reference evidence="2" key="1">
    <citation type="journal article" date="2020" name="bioRxiv">
        <title>Historical genomics reveals the evolutionary mechanisms behind multiple outbreaks of the host-specific coffee wilt pathogen Fusarium xylarioides.</title>
        <authorList>
            <person name="Peck D."/>
            <person name="Nowell R.W."/>
            <person name="Flood J."/>
            <person name="Ryan M.J."/>
            <person name="Barraclough T.G."/>
        </authorList>
    </citation>
    <scope>NUCLEOTIDE SEQUENCE</scope>
    <source>
        <strain evidence="2">IMI 127659i</strain>
    </source>
</reference>
<organism evidence="2 3">
    <name type="scientific">Fusarium xylarioides</name>
    <dbReference type="NCBI Taxonomy" id="221167"/>
    <lineage>
        <taxon>Eukaryota</taxon>
        <taxon>Fungi</taxon>
        <taxon>Dikarya</taxon>
        <taxon>Ascomycota</taxon>
        <taxon>Pezizomycotina</taxon>
        <taxon>Sordariomycetes</taxon>
        <taxon>Hypocreomycetidae</taxon>
        <taxon>Hypocreales</taxon>
        <taxon>Nectriaceae</taxon>
        <taxon>Fusarium</taxon>
        <taxon>Fusarium fujikuroi species complex</taxon>
    </lineage>
</organism>
<dbReference type="AlphaFoldDB" id="A0A9P7IBF7"/>
<evidence type="ECO:0000313" key="3">
    <source>
        <dbReference type="Proteomes" id="UP000750502"/>
    </source>
</evidence>
<feature type="domain" description="Heterokaryon incompatibility" evidence="1">
    <location>
        <begin position="91"/>
        <end position="163"/>
    </location>
</feature>
<gene>
    <name evidence="2" type="ORF">H9Q72_014334</name>
</gene>